<dbReference type="InterPro" id="IPR029065">
    <property type="entry name" value="Enolase_C-like"/>
</dbReference>
<dbReference type="SUPFAM" id="SSF51604">
    <property type="entry name" value="Enolase C-terminal domain-like"/>
    <property type="match status" value="1"/>
</dbReference>
<accession>A0A3B0T4T4</accession>
<dbReference type="EMBL" id="UOEM01000037">
    <property type="protein sequence ID" value="VAW11950.1"/>
    <property type="molecule type" value="Genomic_DNA"/>
</dbReference>
<dbReference type="AlphaFoldDB" id="A0A3B0T4T4"/>
<dbReference type="InterPro" id="IPR036849">
    <property type="entry name" value="Enolase-like_C_sf"/>
</dbReference>
<name>A0A3B0T4T4_9ZZZZ</name>
<dbReference type="Gene3D" id="3.20.20.120">
    <property type="entry name" value="Enolase-like C-terminal domain"/>
    <property type="match status" value="1"/>
</dbReference>
<protein>
    <recommendedName>
        <fullName evidence="1">Enolase C-terminal domain-containing protein</fullName>
    </recommendedName>
</protein>
<sequence length="473" mass="50726">MTAPKIAIKEFQLFERPVTLRLPFRFGVVTLTEAREAVMRVRVELETGEGAWGVAAEMLAPKWFDKNPELSNDQNVGQLRLSLRTACGLYGEGGGRKSAFGHFADNYEAQIETCADLGLNALIACYGPALVDRAVLDGLCRALGVSFYEAIGKNLAGIEATTFAPVGDGFDFGAFLGTLEPAKSIHARHTVGLVDPITAADQAPGDRVDDGLPETLEEVISAYGQTYFKVKVGGDLDADIARLTDIAAVLDGADGDYHVSLDGNEQYDDVDEVLELWEAMAAKPDLQRFVGSILYIEQPIRRQTAATADITSLAAKRPVIIDESDADFSAFPNARTLGYQGVSSKTCKGIYRSLINLARARIWSAAGGAGYFLSAEDLTTQAGISVQQDLALVTLLGLTHVERNGHHYVHGMAGYPLVEQEAFLAKHGDLYGRVGDTVCLRITDGMLAIGSLACAGFATAVQPDWASLEPMAD</sequence>
<gene>
    <name evidence="2" type="ORF">MNBD_ALPHA09-2377</name>
</gene>
<proteinExistence type="predicted"/>
<evidence type="ECO:0000313" key="2">
    <source>
        <dbReference type="EMBL" id="VAW11950.1"/>
    </source>
</evidence>
<organism evidence="2">
    <name type="scientific">hydrothermal vent metagenome</name>
    <dbReference type="NCBI Taxonomy" id="652676"/>
    <lineage>
        <taxon>unclassified sequences</taxon>
        <taxon>metagenomes</taxon>
        <taxon>ecological metagenomes</taxon>
    </lineage>
</organism>
<reference evidence="2" key="1">
    <citation type="submission" date="2018-06" db="EMBL/GenBank/DDBJ databases">
        <authorList>
            <person name="Zhirakovskaya E."/>
        </authorList>
    </citation>
    <scope>NUCLEOTIDE SEQUENCE</scope>
</reference>
<feature type="domain" description="Enolase C-terminal" evidence="1">
    <location>
        <begin position="214"/>
        <end position="334"/>
    </location>
</feature>
<evidence type="ECO:0000259" key="1">
    <source>
        <dbReference type="Pfam" id="PF13378"/>
    </source>
</evidence>
<dbReference type="Pfam" id="PF13378">
    <property type="entry name" value="MR_MLE_C"/>
    <property type="match status" value="1"/>
</dbReference>